<dbReference type="GO" id="GO:0003755">
    <property type="term" value="F:peptidyl-prolyl cis-trans isomerase activity"/>
    <property type="evidence" value="ECO:0007669"/>
    <property type="project" value="UniProtKB-UniRule"/>
</dbReference>
<evidence type="ECO:0000256" key="2">
    <source>
        <dbReference type="ARBA" id="ARBA00023110"/>
    </source>
</evidence>
<evidence type="ECO:0000256" key="3">
    <source>
        <dbReference type="PROSITE-ProRule" id="PRU00277"/>
    </source>
</evidence>
<sequence>MKKFLMSVSMVAAMCVVMSSCLKNDTPDYVPPVDPAAEAPALEAFIDSTGYNLATQSNDYSYYSFDQSSQTFKLATASAPYLYFEVVTSGEMTQGSVDTSDAAIGGAIGGTTQLYNTYTDSTLYASVTYVGTLLDGTVFDKQDEPVLMPVPNLVAAWYLLMNKVGKGGELRILTPSAYGYSNVAKQGIPANSPLYFDIKVVGFVKTTYGK</sequence>
<accession>A0A5B8VMM8</accession>
<evidence type="ECO:0000256" key="4">
    <source>
        <dbReference type="RuleBase" id="RU003915"/>
    </source>
</evidence>
<dbReference type="AlphaFoldDB" id="A0A5B8VMM8"/>
<dbReference type="Pfam" id="PF00254">
    <property type="entry name" value="FKBP_C"/>
    <property type="match status" value="1"/>
</dbReference>
<evidence type="ECO:0000259" key="6">
    <source>
        <dbReference type="PROSITE" id="PS50059"/>
    </source>
</evidence>
<dbReference type="PROSITE" id="PS51257">
    <property type="entry name" value="PROKAR_LIPOPROTEIN"/>
    <property type="match status" value="1"/>
</dbReference>
<dbReference type="SUPFAM" id="SSF54534">
    <property type="entry name" value="FKBP-like"/>
    <property type="match status" value="1"/>
</dbReference>
<evidence type="ECO:0000313" key="8">
    <source>
        <dbReference type="Proteomes" id="UP000321291"/>
    </source>
</evidence>
<comment type="catalytic activity">
    <reaction evidence="1 3 4">
        <text>[protein]-peptidylproline (omega=180) = [protein]-peptidylproline (omega=0)</text>
        <dbReference type="Rhea" id="RHEA:16237"/>
        <dbReference type="Rhea" id="RHEA-COMP:10747"/>
        <dbReference type="Rhea" id="RHEA-COMP:10748"/>
        <dbReference type="ChEBI" id="CHEBI:83833"/>
        <dbReference type="ChEBI" id="CHEBI:83834"/>
        <dbReference type="EC" id="5.2.1.8"/>
    </reaction>
</comment>
<feature type="chain" id="PRO_5022749677" description="Peptidyl-prolyl cis-trans isomerase" evidence="5">
    <location>
        <begin position="24"/>
        <end position="210"/>
    </location>
</feature>
<keyword evidence="2 3" id="KW-0697">Rotamase</keyword>
<dbReference type="PROSITE" id="PS50059">
    <property type="entry name" value="FKBP_PPIASE"/>
    <property type="match status" value="1"/>
</dbReference>
<organism evidence="7 8">
    <name type="scientific">Arachidicoccus ginsenosidivorans</name>
    <dbReference type="NCBI Taxonomy" id="496057"/>
    <lineage>
        <taxon>Bacteria</taxon>
        <taxon>Pseudomonadati</taxon>
        <taxon>Bacteroidota</taxon>
        <taxon>Chitinophagia</taxon>
        <taxon>Chitinophagales</taxon>
        <taxon>Chitinophagaceae</taxon>
        <taxon>Arachidicoccus</taxon>
    </lineage>
</organism>
<dbReference type="KEGG" id="agi:FSB73_12985"/>
<comment type="similarity">
    <text evidence="4">Belongs to the FKBP-type PPIase family.</text>
</comment>
<feature type="domain" description="PPIase FKBP-type" evidence="6">
    <location>
        <begin position="122"/>
        <end position="204"/>
    </location>
</feature>
<keyword evidence="3 4" id="KW-0413">Isomerase</keyword>
<dbReference type="EMBL" id="CP042434">
    <property type="protein sequence ID" value="QEC72453.1"/>
    <property type="molecule type" value="Genomic_DNA"/>
</dbReference>
<dbReference type="Gene3D" id="3.10.50.40">
    <property type="match status" value="1"/>
</dbReference>
<reference evidence="7 8" key="1">
    <citation type="journal article" date="2017" name="Int. J. Syst. Evol. Microbiol.">
        <title>Arachidicoccus ginsenosidivorans sp. nov., with ginsenoside-converting activity isolated from ginseng cultivating soil.</title>
        <authorList>
            <person name="Siddiqi M.Z."/>
            <person name="Aslam Z."/>
            <person name="Im W.T."/>
        </authorList>
    </citation>
    <scope>NUCLEOTIDE SEQUENCE [LARGE SCALE GENOMIC DNA]</scope>
    <source>
        <strain evidence="7 8">Gsoil 809</strain>
    </source>
</reference>
<name>A0A5B8VMM8_9BACT</name>
<dbReference type="EC" id="5.2.1.8" evidence="4"/>
<dbReference type="InterPro" id="IPR046357">
    <property type="entry name" value="PPIase_dom_sf"/>
</dbReference>
<dbReference type="RefSeq" id="WP_146782875.1">
    <property type="nucleotide sequence ID" value="NZ_CP042434.1"/>
</dbReference>
<keyword evidence="5" id="KW-0732">Signal</keyword>
<dbReference type="OrthoDB" id="9814548at2"/>
<feature type="signal peptide" evidence="5">
    <location>
        <begin position="1"/>
        <end position="23"/>
    </location>
</feature>
<evidence type="ECO:0000256" key="5">
    <source>
        <dbReference type="SAM" id="SignalP"/>
    </source>
</evidence>
<dbReference type="InterPro" id="IPR001179">
    <property type="entry name" value="PPIase_FKBP_dom"/>
</dbReference>
<dbReference type="Proteomes" id="UP000321291">
    <property type="component" value="Chromosome"/>
</dbReference>
<protein>
    <recommendedName>
        <fullName evidence="4">Peptidyl-prolyl cis-trans isomerase</fullName>
        <ecNumber evidence="4">5.2.1.8</ecNumber>
    </recommendedName>
</protein>
<keyword evidence="8" id="KW-1185">Reference proteome</keyword>
<evidence type="ECO:0000256" key="1">
    <source>
        <dbReference type="ARBA" id="ARBA00000971"/>
    </source>
</evidence>
<proteinExistence type="inferred from homology"/>
<evidence type="ECO:0000313" key="7">
    <source>
        <dbReference type="EMBL" id="QEC72453.1"/>
    </source>
</evidence>
<gene>
    <name evidence="7" type="ORF">FSB73_12985</name>
</gene>